<dbReference type="SUPFAM" id="SSF49464">
    <property type="entry name" value="Carboxypeptidase regulatory domain-like"/>
    <property type="match status" value="1"/>
</dbReference>
<evidence type="ECO:0008006" key="2">
    <source>
        <dbReference type="Google" id="ProtNLM"/>
    </source>
</evidence>
<proteinExistence type="predicted"/>
<protein>
    <recommendedName>
        <fullName evidence="2">TonB-dependent receptor plug domain-containing protein</fullName>
    </recommendedName>
</protein>
<gene>
    <name evidence="1" type="ORF">METZ01_LOCUS390620</name>
</gene>
<dbReference type="InterPro" id="IPR008969">
    <property type="entry name" value="CarboxyPept-like_regulatory"/>
</dbReference>
<sequence length="77" mass="8414">MKKLCFYSLLFINLINAQDAEIMGIVIDRESQSPLFGVNIVSELGGATSNKSGEFSLLADEGIEVSFSYIGYETINT</sequence>
<dbReference type="Pfam" id="PF13715">
    <property type="entry name" value="CarbopepD_reg_2"/>
    <property type="match status" value="1"/>
</dbReference>
<name>A0A382UU39_9ZZZZ</name>
<dbReference type="AlphaFoldDB" id="A0A382UU39"/>
<reference evidence="1" key="1">
    <citation type="submission" date="2018-05" db="EMBL/GenBank/DDBJ databases">
        <authorList>
            <person name="Lanie J.A."/>
            <person name="Ng W.-L."/>
            <person name="Kazmierczak K.M."/>
            <person name="Andrzejewski T.M."/>
            <person name="Davidsen T.M."/>
            <person name="Wayne K.J."/>
            <person name="Tettelin H."/>
            <person name="Glass J.I."/>
            <person name="Rusch D."/>
            <person name="Podicherti R."/>
            <person name="Tsui H.-C.T."/>
            <person name="Winkler M.E."/>
        </authorList>
    </citation>
    <scope>NUCLEOTIDE SEQUENCE</scope>
</reference>
<evidence type="ECO:0000313" key="1">
    <source>
        <dbReference type="EMBL" id="SVD37766.1"/>
    </source>
</evidence>
<feature type="non-terminal residue" evidence="1">
    <location>
        <position position="77"/>
    </location>
</feature>
<organism evidence="1">
    <name type="scientific">marine metagenome</name>
    <dbReference type="NCBI Taxonomy" id="408172"/>
    <lineage>
        <taxon>unclassified sequences</taxon>
        <taxon>metagenomes</taxon>
        <taxon>ecological metagenomes</taxon>
    </lineage>
</organism>
<dbReference type="EMBL" id="UINC01146818">
    <property type="protein sequence ID" value="SVD37766.1"/>
    <property type="molecule type" value="Genomic_DNA"/>
</dbReference>
<accession>A0A382UU39</accession>